<evidence type="ECO:0000313" key="2">
    <source>
        <dbReference type="EMBL" id="OZC01157.1"/>
    </source>
</evidence>
<dbReference type="EMBL" id="MQWB01000015">
    <property type="protein sequence ID" value="OZC01157.1"/>
    <property type="molecule type" value="Genomic_DNA"/>
</dbReference>
<keyword evidence="3" id="KW-1185">Reference proteome</keyword>
<sequence length="115" mass="12527">MSKRKPRITPARQGGAFDGVFDPPAQGADAPAETEPAKSPAAKRPGVPQPGDPAHDRTVQANWNVPAWLRAKVRAVKDFDGTSQNEVVAAALERYVEELEKGRGEPYPVQSRHFE</sequence>
<dbReference type="RefSeq" id="WP_179271301.1">
    <property type="nucleotide sequence ID" value="NZ_MQWB01000015.1"/>
</dbReference>
<feature type="region of interest" description="Disordered" evidence="1">
    <location>
        <begin position="1"/>
        <end position="60"/>
    </location>
</feature>
<gene>
    <name evidence="2" type="ORF">BSZ36_18745</name>
</gene>
<dbReference type="AlphaFoldDB" id="A0A259TU61"/>
<accession>A0A259TU61</accession>
<proteinExistence type="predicted"/>
<evidence type="ECO:0000313" key="3">
    <source>
        <dbReference type="Proteomes" id="UP000216446"/>
    </source>
</evidence>
<name>A0A259TU61_9BACT</name>
<organism evidence="2 3">
    <name type="scientific">Rubricoccus marinus</name>
    <dbReference type="NCBI Taxonomy" id="716817"/>
    <lineage>
        <taxon>Bacteria</taxon>
        <taxon>Pseudomonadati</taxon>
        <taxon>Rhodothermota</taxon>
        <taxon>Rhodothermia</taxon>
        <taxon>Rhodothermales</taxon>
        <taxon>Rubricoccaceae</taxon>
        <taxon>Rubricoccus</taxon>
    </lineage>
</organism>
<dbReference type="Proteomes" id="UP000216446">
    <property type="component" value="Unassembled WGS sequence"/>
</dbReference>
<evidence type="ECO:0000256" key="1">
    <source>
        <dbReference type="SAM" id="MobiDB-lite"/>
    </source>
</evidence>
<reference evidence="2 3" key="1">
    <citation type="submission" date="2016-11" db="EMBL/GenBank/DDBJ databases">
        <title>Study of marine rhodopsin-containing bacteria.</title>
        <authorList>
            <person name="Yoshizawa S."/>
            <person name="Kumagai Y."/>
            <person name="Kogure K."/>
        </authorList>
    </citation>
    <scope>NUCLEOTIDE SEQUENCE [LARGE SCALE GENOMIC DNA]</scope>
    <source>
        <strain evidence="2 3">SG-29</strain>
    </source>
</reference>
<protein>
    <submittedName>
        <fullName evidence="2">Uncharacterized protein</fullName>
    </submittedName>
</protein>
<dbReference type="InParanoid" id="A0A259TU61"/>
<comment type="caution">
    <text evidence="2">The sequence shown here is derived from an EMBL/GenBank/DDBJ whole genome shotgun (WGS) entry which is preliminary data.</text>
</comment>